<proteinExistence type="predicted"/>
<feature type="transmembrane region" description="Helical" evidence="1">
    <location>
        <begin position="51"/>
        <end position="69"/>
    </location>
</feature>
<dbReference type="Proteomes" id="UP000034723">
    <property type="component" value="Chromosome"/>
</dbReference>
<accession>A0A0F7IDZ0</accession>
<reference evidence="2 3" key="1">
    <citation type="submission" date="2015-04" db="EMBL/GenBank/DDBJ databases">
        <title>The complete genome sequence of the hyperthermophilic, obligate iron-reducing archaeon Geoglobus ahangari strain 234T.</title>
        <authorList>
            <person name="Manzella M.P."/>
            <person name="Holmes D.E."/>
            <person name="Rocheleau J.M."/>
            <person name="Chung A."/>
            <person name="Reguera G."/>
            <person name="Kashefi K."/>
        </authorList>
    </citation>
    <scope>NUCLEOTIDE SEQUENCE [LARGE SCALE GENOMIC DNA]</scope>
    <source>
        <strain evidence="2 3">234</strain>
    </source>
</reference>
<gene>
    <name evidence="2" type="ORF">GAH_01597</name>
</gene>
<dbReference type="HOGENOM" id="CLU_1830520_0_0_2"/>
<keyword evidence="1" id="KW-0812">Transmembrane</keyword>
<evidence type="ECO:0000313" key="3">
    <source>
        <dbReference type="Proteomes" id="UP000034723"/>
    </source>
</evidence>
<feature type="transmembrane region" description="Helical" evidence="1">
    <location>
        <begin position="143"/>
        <end position="161"/>
    </location>
</feature>
<evidence type="ECO:0000313" key="2">
    <source>
        <dbReference type="EMBL" id="AKG91115.1"/>
    </source>
</evidence>
<dbReference type="KEGG" id="gah:GAH_01597"/>
<evidence type="ECO:0000256" key="1">
    <source>
        <dbReference type="SAM" id="Phobius"/>
    </source>
</evidence>
<keyword evidence="1" id="KW-1133">Transmembrane helix</keyword>
<dbReference type="EMBL" id="CP011267">
    <property type="protein sequence ID" value="AKG91115.1"/>
    <property type="molecule type" value="Genomic_DNA"/>
</dbReference>
<name>A0A0F7IDZ0_9EURY</name>
<keyword evidence="1" id="KW-0472">Membrane</keyword>
<feature type="transmembrane region" description="Helical" evidence="1">
    <location>
        <begin position="81"/>
        <end position="102"/>
    </location>
</feature>
<dbReference type="AlphaFoldDB" id="A0A0F7IDZ0"/>
<protein>
    <submittedName>
        <fullName evidence="2">Uncharacterized protein</fullName>
    </submittedName>
</protein>
<sequence>MFCKTKPKRYMWLPQFTESVRRSRLFPILISLSTLISRAKADVIFPLAFPFIPYIPAVILSEALAFYALKDRLGIRISAGRGLLLIVIANIISSLAGLIVPGPYKVEIAIWFLLAYVLSTVIEGLVYHVAIKQGITGSLSMSAILNAVSYAVVAGSMIWNIF</sequence>
<organism evidence="2 3">
    <name type="scientific">Geoglobus ahangari</name>
    <dbReference type="NCBI Taxonomy" id="113653"/>
    <lineage>
        <taxon>Archaea</taxon>
        <taxon>Methanobacteriati</taxon>
        <taxon>Methanobacteriota</taxon>
        <taxon>Archaeoglobi</taxon>
        <taxon>Archaeoglobales</taxon>
        <taxon>Archaeoglobaceae</taxon>
        <taxon>Geoglobus</taxon>
    </lineage>
</organism>
<feature type="transmembrane region" description="Helical" evidence="1">
    <location>
        <begin position="108"/>
        <end position="131"/>
    </location>
</feature>
<keyword evidence="3" id="KW-1185">Reference proteome</keyword>
<dbReference type="InParanoid" id="A0A0F7IDZ0"/>